<evidence type="ECO:0000256" key="5">
    <source>
        <dbReference type="ARBA" id="ARBA00022827"/>
    </source>
</evidence>
<keyword evidence="1" id="KW-0813">Transport</keyword>
<sequence>MHNNGNNPYEPMPMRIARAYYESNDRSLKTFELVFERDADCKQFFAHYNPGQFCQLSIFGKGEAPFGIASAAWEGDFVRFTVQKMGTFTQAIHRMKAGDPIGMRGPLGNGFPLDDWGGKNLVIIGGGCAFSTLYALTKHIQHPDHRGGFNELCVIYGARNSGLCMYKSDIQSWYGRDDLEIHQAVDVPEEGWMHHIGYVPDVVKEVAPSPDNAVAVVCGPPIMTKYTLPVLTDLGFAPETIFTSLEKRMKCGVGKCGRCNIGPEYICKDGPVFSLAELQALPADL</sequence>
<dbReference type="PIRSF" id="PIRSF006816">
    <property type="entry name" value="Cyc3_hyd_g"/>
    <property type="match status" value="1"/>
</dbReference>
<dbReference type="InterPro" id="IPR037117">
    <property type="entry name" value="Dihydroorotate_DH_ele_sf"/>
</dbReference>
<keyword evidence="8 10" id="KW-0411">Iron-sulfur</keyword>
<dbReference type="EMBL" id="LGCL01000015">
    <property type="protein sequence ID" value="KPL79116.1"/>
    <property type="molecule type" value="Genomic_DNA"/>
</dbReference>
<dbReference type="InterPro" id="IPR001433">
    <property type="entry name" value="OxRdtase_FAD/NAD-bd"/>
</dbReference>
<dbReference type="Proteomes" id="UP000050417">
    <property type="component" value="Unassembled WGS sequence"/>
</dbReference>
<feature type="binding site" evidence="10">
    <location>
        <position position="251"/>
    </location>
    <ligand>
        <name>[2Fe-2S] cluster</name>
        <dbReference type="ChEBI" id="CHEBI:190135"/>
    </ligand>
</feature>
<protein>
    <submittedName>
        <fullName evidence="12">Heterodisulfide reductase subunit F</fullName>
    </submittedName>
</protein>
<keyword evidence="2" id="KW-0285">Flavoprotein</keyword>
<feature type="binding site" evidence="10">
    <location>
        <position position="256"/>
    </location>
    <ligand>
        <name>[2Fe-2S] cluster</name>
        <dbReference type="ChEBI" id="CHEBI:190135"/>
    </ligand>
</feature>
<dbReference type="RefSeq" id="WP_075061749.1">
    <property type="nucleotide sequence ID" value="NZ_LGCL01000015.1"/>
</dbReference>
<dbReference type="PANTHER" id="PTHR43513">
    <property type="entry name" value="DIHYDROOROTATE DEHYDROGENASE B (NAD(+)), ELECTRON TRANSFER SUBUNIT"/>
    <property type="match status" value="1"/>
</dbReference>
<dbReference type="Gene3D" id="2.10.240.10">
    <property type="entry name" value="Dihydroorotate dehydrogenase, electron transfer subunit"/>
    <property type="match status" value="1"/>
</dbReference>
<dbReference type="GO" id="GO:0016491">
    <property type="term" value="F:oxidoreductase activity"/>
    <property type="evidence" value="ECO:0007669"/>
    <property type="project" value="InterPro"/>
</dbReference>
<evidence type="ECO:0000259" key="11">
    <source>
        <dbReference type="PROSITE" id="PS51384"/>
    </source>
</evidence>
<dbReference type="InterPro" id="IPR039261">
    <property type="entry name" value="FNR_nucleotide-bd"/>
</dbReference>
<dbReference type="CDD" id="cd06221">
    <property type="entry name" value="sulfite_reductase_like"/>
    <property type="match status" value="1"/>
</dbReference>
<name>A0A0P6YB13_9CHLR</name>
<feature type="domain" description="FAD-binding FR-type" evidence="11">
    <location>
        <begin position="9"/>
        <end position="113"/>
    </location>
</feature>
<dbReference type="Gene3D" id="2.40.30.10">
    <property type="entry name" value="Translation factors"/>
    <property type="match status" value="1"/>
</dbReference>
<dbReference type="GO" id="GO:0046872">
    <property type="term" value="F:metal ion binding"/>
    <property type="evidence" value="ECO:0007669"/>
    <property type="project" value="UniProtKB-KW"/>
</dbReference>
<dbReference type="AlphaFoldDB" id="A0A0P6YB13"/>
<evidence type="ECO:0000313" key="12">
    <source>
        <dbReference type="EMBL" id="KPL79116.1"/>
    </source>
</evidence>
<dbReference type="GO" id="GO:0051537">
    <property type="term" value="F:2 iron, 2 sulfur cluster binding"/>
    <property type="evidence" value="ECO:0007669"/>
    <property type="project" value="UniProtKB-KW"/>
</dbReference>
<keyword evidence="3 10" id="KW-0001">2Fe-2S</keyword>
<dbReference type="STRING" id="1134406.ADN00_04445"/>
<dbReference type="InterPro" id="IPR017938">
    <property type="entry name" value="Riboflavin_synthase-like_b-brl"/>
</dbReference>
<gene>
    <name evidence="12" type="ORF">ADN00_04445</name>
</gene>
<evidence type="ECO:0000256" key="3">
    <source>
        <dbReference type="ARBA" id="ARBA00022714"/>
    </source>
</evidence>
<reference evidence="12 13" key="1">
    <citation type="submission" date="2015-07" db="EMBL/GenBank/DDBJ databases">
        <title>Genome sequence of Ornatilinea apprima DSM 23815.</title>
        <authorList>
            <person name="Hemp J."/>
            <person name="Ward L.M."/>
            <person name="Pace L.A."/>
            <person name="Fischer W.W."/>
        </authorList>
    </citation>
    <scope>NUCLEOTIDE SEQUENCE [LARGE SCALE GENOMIC DNA]</scope>
    <source>
        <strain evidence="12 13">P3M-1</strain>
    </source>
</reference>
<accession>A0A0P6YB13</accession>
<evidence type="ECO:0000256" key="9">
    <source>
        <dbReference type="ARBA" id="ARBA00034078"/>
    </source>
</evidence>
<evidence type="ECO:0000256" key="4">
    <source>
        <dbReference type="ARBA" id="ARBA00022723"/>
    </source>
</evidence>
<dbReference type="SUPFAM" id="SSF52343">
    <property type="entry name" value="Ferredoxin reductase-like, C-terminal NADP-linked domain"/>
    <property type="match status" value="1"/>
</dbReference>
<evidence type="ECO:0000313" key="13">
    <source>
        <dbReference type="Proteomes" id="UP000050417"/>
    </source>
</evidence>
<evidence type="ECO:0000256" key="2">
    <source>
        <dbReference type="ARBA" id="ARBA00022630"/>
    </source>
</evidence>
<dbReference type="InterPro" id="IPR017927">
    <property type="entry name" value="FAD-bd_FR_type"/>
</dbReference>
<evidence type="ECO:0000256" key="8">
    <source>
        <dbReference type="ARBA" id="ARBA00023014"/>
    </source>
</evidence>
<evidence type="ECO:0000256" key="10">
    <source>
        <dbReference type="PIRSR" id="PIRSR006816-2"/>
    </source>
</evidence>
<dbReference type="Gene3D" id="3.40.50.80">
    <property type="entry name" value="Nucleotide-binding domain of ferredoxin-NADP reductase (FNR) module"/>
    <property type="match status" value="1"/>
</dbReference>
<dbReference type="InterPro" id="IPR012165">
    <property type="entry name" value="Cyt_c3_hydrogenase_gsu"/>
</dbReference>
<dbReference type="PATRIC" id="fig|1134406.4.peg.245"/>
<dbReference type="GO" id="GO:0050660">
    <property type="term" value="F:flavin adenine dinucleotide binding"/>
    <property type="evidence" value="ECO:0007669"/>
    <property type="project" value="InterPro"/>
</dbReference>
<dbReference type="InterPro" id="IPR019480">
    <property type="entry name" value="Dihydroorotate_DH_Fe-S-bd"/>
</dbReference>
<proteinExistence type="predicted"/>
<evidence type="ECO:0000256" key="1">
    <source>
        <dbReference type="ARBA" id="ARBA00022448"/>
    </source>
</evidence>
<keyword evidence="5" id="KW-0274">FAD</keyword>
<dbReference type="Pfam" id="PF00175">
    <property type="entry name" value="NAD_binding_1"/>
    <property type="match status" value="1"/>
</dbReference>
<comment type="caution">
    <text evidence="12">The sequence shown here is derived from an EMBL/GenBank/DDBJ whole genome shotgun (WGS) entry which is preliminary data.</text>
</comment>
<organism evidence="12 13">
    <name type="scientific">Ornatilinea apprima</name>
    <dbReference type="NCBI Taxonomy" id="1134406"/>
    <lineage>
        <taxon>Bacteria</taxon>
        <taxon>Bacillati</taxon>
        <taxon>Chloroflexota</taxon>
        <taxon>Anaerolineae</taxon>
        <taxon>Anaerolineales</taxon>
        <taxon>Anaerolineaceae</taxon>
        <taxon>Ornatilinea</taxon>
    </lineage>
</organism>
<keyword evidence="13" id="KW-1185">Reference proteome</keyword>
<dbReference type="GO" id="GO:0006221">
    <property type="term" value="P:pyrimidine nucleotide biosynthetic process"/>
    <property type="evidence" value="ECO:0007669"/>
    <property type="project" value="InterPro"/>
</dbReference>
<dbReference type="OrthoDB" id="9796486at2"/>
<comment type="cofactor">
    <cofactor evidence="9">
        <name>[2Fe-2S] cluster</name>
        <dbReference type="ChEBI" id="CHEBI:190135"/>
    </cofactor>
</comment>
<dbReference type="InterPro" id="IPR050353">
    <property type="entry name" value="PyrK_electron_transfer"/>
</dbReference>
<dbReference type="SUPFAM" id="SSF63380">
    <property type="entry name" value="Riboflavin synthase domain-like"/>
    <property type="match status" value="1"/>
</dbReference>
<feature type="binding site" evidence="10">
    <location>
        <position position="259"/>
    </location>
    <ligand>
        <name>[2Fe-2S] cluster</name>
        <dbReference type="ChEBI" id="CHEBI:190135"/>
    </ligand>
</feature>
<feature type="binding site" evidence="10">
    <location>
        <position position="267"/>
    </location>
    <ligand>
        <name>[2Fe-2S] cluster</name>
        <dbReference type="ChEBI" id="CHEBI:190135"/>
    </ligand>
</feature>
<keyword evidence="4 10" id="KW-0479">Metal-binding</keyword>
<evidence type="ECO:0000256" key="7">
    <source>
        <dbReference type="ARBA" id="ARBA00023004"/>
    </source>
</evidence>
<dbReference type="PROSITE" id="PS51384">
    <property type="entry name" value="FAD_FR"/>
    <property type="match status" value="1"/>
</dbReference>
<dbReference type="PANTHER" id="PTHR43513:SF1">
    <property type="entry name" value="ANAEROBIC SULFITE REDUCTASE SUBUNIT B"/>
    <property type="match status" value="1"/>
</dbReference>
<evidence type="ECO:0000256" key="6">
    <source>
        <dbReference type="ARBA" id="ARBA00022982"/>
    </source>
</evidence>
<keyword evidence="7 10" id="KW-0408">Iron</keyword>
<keyword evidence="6" id="KW-0249">Electron transport</keyword>
<dbReference type="Pfam" id="PF10418">
    <property type="entry name" value="DHODB_Fe-S_bind"/>
    <property type="match status" value="1"/>
</dbReference>
<comment type="cofactor">
    <cofactor evidence="10">
        <name>[2Fe-2S] cluster</name>
        <dbReference type="ChEBI" id="CHEBI:190135"/>
    </cofactor>
    <text evidence="10">Binds 1 [2Fe-2S] cluster per subunit.</text>
</comment>